<evidence type="ECO:0000256" key="4">
    <source>
        <dbReference type="SAM" id="MobiDB-lite"/>
    </source>
</evidence>
<dbReference type="OrthoDB" id="7464126at2759"/>
<dbReference type="SUPFAM" id="SSF48403">
    <property type="entry name" value="Ankyrin repeat"/>
    <property type="match status" value="5"/>
</dbReference>
<dbReference type="InterPro" id="IPR027417">
    <property type="entry name" value="P-loop_NTPase"/>
</dbReference>
<keyword evidence="1" id="KW-0677">Repeat</keyword>
<dbReference type="EMBL" id="CAJPDR010000139">
    <property type="protein sequence ID" value="CAF9920805.1"/>
    <property type="molecule type" value="Genomic_DNA"/>
</dbReference>
<feature type="repeat" description="ANK" evidence="3">
    <location>
        <begin position="1756"/>
        <end position="1788"/>
    </location>
</feature>
<feature type="region of interest" description="Disordered" evidence="4">
    <location>
        <begin position="1144"/>
        <end position="1165"/>
    </location>
</feature>
<evidence type="ECO:0000256" key="2">
    <source>
        <dbReference type="ARBA" id="ARBA00023043"/>
    </source>
</evidence>
<gene>
    <name evidence="6" type="ORF">ALECFALPRED_001627</name>
</gene>
<dbReference type="Pfam" id="PF12796">
    <property type="entry name" value="Ank_2"/>
    <property type="match status" value="8"/>
</dbReference>
<dbReference type="SMART" id="SM00248">
    <property type="entry name" value="ANK"/>
    <property type="match status" value="27"/>
</dbReference>
<protein>
    <recommendedName>
        <fullName evidence="5">NACHT domain-containing protein</fullName>
    </recommendedName>
</protein>
<evidence type="ECO:0000313" key="7">
    <source>
        <dbReference type="Proteomes" id="UP000664203"/>
    </source>
</evidence>
<keyword evidence="7" id="KW-1185">Reference proteome</keyword>
<organism evidence="6 7">
    <name type="scientific">Alectoria fallacina</name>
    <dbReference type="NCBI Taxonomy" id="1903189"/>
    <lineage>
        <taxon>Eukaryota</taxon>
        <taxon>Fungi</taxon>
        <taxon>Dikarya</taxon>
        <taxon>Ascomycota</taxon>
        <taxon>Pezizomycotina</taxon>
        <taxon>Lecanoromycetes</taxon>
        <taxon>OSLEUM clade</taxon>
        <taxon>Lecanoromycetidae</taxon>
        <taxon>Lecanorales</taxon>
        <taxon>Lecanorineae</taxon>
        <taxon>Parmeliaceae</taxon>
        <taxon>Alectoria</taxon>
    </lineage>
</organism>
<evidence type="ECO:0000256" key="1">
    <source>
        <dbReference type="ARBA" id="ARBA00022737"/>
    </source>
</evidence>
<dbReference type="InterPro" id="IPR056884">
    <property type="entry name" value="NPHP3-like_N"/>
</dbReference>
<comment type="caution">
    <text evidence="6">The sequence shown here is derived from an EMBL/GenBank/DDBJ whole genome shotgun (WGS) entry which is preliminary data.</text>
</comment>
<dbReference type="InterPro" id="IPR007111">
    <property type="entry name" value="NACHT_NTPase"/>
</dbReference>
<name>A0A8H3FC00_9LECA</name>
<dbReference type="Proteomes" id="UP000664203">
    <property type="component" value="Unassembled WGS sequence"/>
</dbReference>
<dbReference type="Pfam" id="PF24883">
    <property type="entry name" value="NPHP3_N"/>
    <property type="match status" value="1"/>
</dbReference>
<evidence type="ECO:0000313" key="6">
    <source>
        <dbReference type="EMBL" id="CAF9920805.1"/>
    </source>
</evidence>
<dbReference type="InterPro" id="IPR051165">
    <property type="entry name" value="Multifunctional_ANK_Repeat"/>
</dbReference>
<feature type="repeat" description="ANK" evidence="3">
    <location>
        <begin position="1856"/>
        <end position="1888"/>
    </location>
</feature>
<dbReference type="Pfam" id="PF24809">
    <property type="entry name" value="DUF7708"/>
    <property type="match status" value="1"/>
</dbReference>
<dbReference type="PROSITE" id="PS50297">
    <property type="entry name" value="ANK_REP_REGION"/>
    <property type="match status" value="7"/>
</dbReference>
<keyword evidence="2 3" id="KW-0040">ANK repeat</keyword>
<dbReference type="Gene3D" id="1.25.40.20">
    <property type="entry name" value="Ankyrin repeat-containing domain"/>
    <property type="match status" value="9"/>
</dbReference>
<dbReference type="PANTHER" id="PTHR24123:SF33">
    <property type="entry name" value="PROTEIN HOS4"/>
    <property type="match status" value="1"/>
</dbReference>
<dbReference type="InterPro" id="IPR056125">
    <property type="entry name" value="DUF7708"/>
</dbReference>
<feature type="repeat" description="ANK" evidence="3">
    <location>
        <begin position="1064"/>
        <end position="1088"/>
    </location>
</feature>
<feature type="repeat" description="ANK" evidence="3">
    <location>
        <begin position="841"/>
        <end position="869"/>
    </location>
</feature>
<reference evidence="6" key="1">
    <citation type="submission" date="2021-03" db="EMBL/GenBank/DDBJ databases">
        <authorList>
            <person name="Tagirdzhanova G."/>
        </authorList>
    </citation>
    <scope>NUCLEOTIDE SEQUENCE</scope>
</reference>
<accession>A0A8H3FC00</accession>
<feature type="repeat" description="ANK" evidence="3">
    <location>
        <begin position="2198"/>
        <end position="2230"/>
    </location>
</feature>
<proteinExistence type="predicted"/>
<feature type="domain" description="NACHT" evidence="5">
    <location>
        <begin position="312"/>
        <end position="479"/>
    </location>
</feature>
<dbReference type="PROSITE" id="PS50088">
    <property type="entry name" value="ANK_REPEAT"/>
    <property type="match status" value="10"/>
</dbReference>
<evidence type="ECO:0000259" key="5">
    <source>
        <dbReference type="PROSITE" id="PS50837"/>
    </source>
</evidence>
<feature type="compositionally biased region" description="Basic and acidic residues" evidence="4">
    <location>
        <begin position="1156"/>
        <end position="1165"/>
    </location>
</feature>
<feature type="repeat" description="ANK" evidence="3">
    <location>
        <begin position="2032"/>
        <end position="2064"/>
    </location>
</feature>
<dbReference type="Gene3D" id="3.40.50.300">
    <property type="entry name" value="P-loop containing nucleotide triphosphate hydrolases"/>
    <property type="match status" value="1"/>
</dbReference>
<feature type="repeat" description="ANK" evidence="3">
    <location>
        <begin position="1487"/>
        <end position="1514"/>
    </location>
</feature>
<dbReference type="PROSITE" id="PS50837">
    <property type="entry name" value="NACHT"/>
    <property type="match status" value="1"/>
</dbReference>
<feature type="repeat" description="ANK" evidence="3">
    <location>
        <begin position="1032"/>
        <end position="1060"/>
    </location>
</feature>
<dbReference type="InterPro" id="IPR036770">
    <property type="entry name" value="Ankyrin_rpt-contain_sf"/>
</dbReference>
<dbReference type="PANTHER" id="PTHR24123">
    <property type="entry name" value="ANKYRIN REPEAT-CONTAINING"/>
    <property type="match status" value="1"/>
</dbReference>
<evidence type="ECO:0000256" key="3">
    <source>
        <dbReference type="PROSITE-ProRule" id="PRU00023"/>
    </source>
</evidence>
<sequence>MPVQDRPTGGENSSHDLWNKALDTLGVELKDSLDLKNVSRGTVLSKALEEARGKKQVCAQKCWTLKKRNGETIILRDVVEKIIVWVEKFIAVGDAAMQYDTVHAAPAWAAFRFVLQLAVNDKRALGETIENLETVSHLITRYAILEELYLQRNSAAREKIEDMVVRLYAEILTFLARARKYFQSTAKIRLAMSIVKFPEDAQMARINVLDGQISMLIEVFTVDVQIDTANGVAAMNSILTSLNEPIKRLVDHSSISVRAIQESQHLQLLNWLSPVPFSSHHKRHSESRIPGSGQWLLGHDRYLDWRNTSSSSMFLLHGLVGSGKTSLASAVVDSFLQESSGQTSPAPIAYFYCTKSSAETERNNPDEIMRCVLRQLTVSHGSSSTIHERVLQEYERRQAVAKVDGFEVTRLQAAECVKLILDTTAANPATIVLDAVDEIQPSSRHILISALIQIVRDSLSVVKVFVTSRDDSNIHAQLSDAVAVRIENEHTRKDMDDFVHQEVASAIRDRRMLNGVVSDNLKQGLMSALINGAGEMFLWVVRQIENLCRMKTEADIRSAMRALPKSTLNELYEEDFDRMSKSGQHTRSFAIQVFSILLCTQEALSPEALFQATAKTISQQEETMTLAKVIDICFNLVVLDSELNVLRFAYVSFPEFLETRAEFAPHYVHRVAASSCLDFCLEGLPRGMETDLSPKDNFHHYSAVYWAEHCRVTVFDGAENLITSKMQEFVFDGGDVALGFVDWIQELNNLTKILPNDHVLAKELRSVIHSGGSPLFTACVFGLAPIIGHLEHETEYDWKQTNDLGQNGLYLAAAFGHKTIVQSLLQHDVYVNAFCGKFGHPLHAACFGGHAGIVELLLGQGADPKLGPRNALEYALLADHENVALLLLDGKFDVADQAEYDSILQQAAEAGFADVVQFLQKKYASLYGDLGSSRCRAVEVAIFKGRTGVVERYMQKLSDPRVDMPEDAIAIAALGGQDTMINLLVDQRLDLNKEGVLGTPLRAASVMCHESTVRLLLRLGASLHVSGSFGEPLQAAAMRGHELITRTLLSHGGDVNSRGGLYGTALQAAAHRGHQKVVEILLDAGADVYRDGFSRDAFHAASEGGHEGIVRLLLQRGFKVQHALSVSSLRNQVTPSQYRDLLRDASPSRLQQTKPTWDHQPESDDWRERASVVDFSHVAEKMRGAVTSEPDLLKPYRERFWDRIPAGENYALLAAAANGHVAVVELLLSQLDKMDIWESEVVAAFREACENGHEKVVSQLLSDRVEVEDLNAALEAAALKGHLTVVNLLIDHEDRLGLERVETFESTFQGTYECDSTARAILNSGSRGGNLPIFRRGQDLVAQRCTDVASRHLQGEALATAATNCKFDVMEALLESNSDFVLPELTKTLNSVCAWGSEEALQLVLKHDAKKVLGIQHYSSGLSHAALKHNRQIVVHWLEEHPDHHDLVVDPTTVIDVSGNGFVDILPPLIEQIRPPDSFEKAFSQCLQIAARNGHEEVVEYLIGEGADVNIVVEQVGYTSVGNRLDDGLFYQKDGSTRKLSALQAAMIGFERFGPMTDHGHLRNIDSSWTTADVSSQQRVVEILLAKGADPNGADEHERSPLNIAATYCTVQIVQELISLGARTEPATKEHGTALQAAARRELGGLPIIKALLEANALAPSIHPEIGAALNEALSFFKSSRRLQNSGSFEHSASIMEVLSTGPGPAVKILLANLPEEKADDSRYGLLAQMACVAGDQEWIELLLQRGIDVNGLGYYYGTALQAASRVGNTEIVERLLNSGADVNILHGVHGTALRAAALGGHEDLVRSLIAHGADVNLRDKDWGESILHLALKSRNHATFKTLLVAGANMNTEMHYQQHILISACAAGHLPVVQLLLDHGADIEKTDGLSGTPLIAAIRGEKVQHAIYFTPLLEATKDCKLEIVKELLSAGATIGGLSTKSNALAEACNSRQHMVIELLLETLSGTQYEAEICGEALSAAIKSGNDDMACLLLEHGMPPSFEMLRQACSAGVLETVKMLVDKGIHVDEDDGNDAPLLHVAASHSRPDIVHFLIDRGAAVMLRSTKYGSPLIAALEGFTARSLRGWWQSESCRSLAEQLPLPEPSCYKEVSDCQHTIRSLFDADAEVDTTIRSFGNALHLASYMGSEVIVRQLLEKMEDINIFGGYFGSPLIAGLKGNHPIIVELLLDRGIEVNHCSSEHGSALHCACVHGNKKMTQSLLDHGADINAYNDKHGSALTAAASYAVNFRQNRGPISPEEQRAIVELLLRHEPKVQIRECDLLAAASWEYSSDGQPFMSLFLSHDQSAVATEAVIVKAIENHNKRITANDDTMQLLLGRDGGLGTTPAMLKATNNVDAMEMLLKHEPICQVTADILDSAAKQDIRLVKMLLTHDPKVFVTETTIIAAVRHTSPCDSDGTALKLLLDQNLEIKSLMRCWKLQVAQMTWR</sequence>
<dbReference type="Pfam" id="PF00023">
    <property type="entry name" value="Ank"/>
    <property type="match status" value="1"/>
</dbReference>
<dbReference type="InterPro" id="IPR002110">
    <property type="entry name" value="Ankyrin_rpt"/>
</dbReference>
<dbReference type="SUPFAM" id="SSF52540">
    <property type="entry name" value="P-loop containing nucleoside triphosphate hydrolases"/>
    <property type="match status" value="1"/>
</dbReference>
<feature type="repeat" description="ANK" evidence="3">
    <location>
        <begin position="1789"/>
        <end position="1821"/>
    </location>
</feature>
<feature type="repeat" description="ANK" evidence="3">
    <location>
        <begin position="1823"/>
        <end position="1855"/>
    </location>
</feature>